<reference evidence="2 3" key="1">
    <citation type="submission" date="2016-10" db="EMBL/GenBank/DDBJ databases">
        <authorList>
            <person name="de Groot N.N."/>
        </authorList>
    </citation>
    <scope>NUCLEOTIDE SEQUENCE [LARGE SCALE GENOMIC DNA]</scope>
    <source>
        <strain evidence="2 3">CGMCC 1.11147</strain>
    </source>
</reference>
<dbReference type="PANTHER" id="PTHR30522:SF0">
    <property type="entry name" value="NUCLEOSIDE TRIPHOSPHATE PYROPHOSPHOHYDROLASE"/>
    <property type="match status" value="1"/>
</dbReference>
<accession>A0A1H0A105</accession>
<evidence type="ECO:0000313" key="3">
    <source>
        <dbReference type="Proteomes" id="UP000199004"/>
    </source>
</evidence>
<dbReference type="STRING" id="1005944.SAMN05192576_1887"/>
<dbReference type="InterPro" id="IPR048015">
    <property type="entry name" value="NTP-PPase_MazG-like_N"/>
</dbReference>
<organism evidence="2 3">
    <name type="scientific">Nocardioides szechwanensis</name>
    <dbReference type="NCBI Taxonomy" id="1005944"/>
    <lineage>
        <taxon>Bacteria</taxon>
        <taxon>Bacillati</taxon>
        <taxon>Actinomycetota</taxon>
        <taxon>Actinomycetes</taxon>
        <taxon>Propionibacteriales</taxon>
        <taxon>Nocardioidaceae</taxon>
        <taxon>Nocardioides</taxon>
    </lineage>
</organism>
<dbReference type="Proteomes" id="UP000199004">
    <property type="component" value="Unassembled WGS sequence"/>
</dbReference>
<dbReference type="SUPFAM" id="SSF101386">
    <property type="entry name" value="all-alpha NTP pyrophosphatases"/>
    <property type="match status" value="1"/>
</dbReference>
<dbReference type="FunFam" id="1.10.287.1080:FF:000001">
    <property type="entry name" value="Nucleoside triphosphate pyrophosphohydrolase"/>
    <property type="match status" value="1"/>
</dbReference>
<dbReference type="InterPro" id="IPR011551">
    <property type="entry name" value="NTP_PyrPHydrolase_MazG"/>
</dbReference>
<protein>
    <submittedName>
        <fullName evidence="2">XTP/dITP diphosphohydrolase</fullName>
    </submittedName>
</protein>
<dbReference type="GO" id="GO:0046076">
    <property type="term" value="P:dTTP catabolic process"/>
    <property type="evidence" value="ECO:0007669"/>
    <property type="project" value="TreeGrafter"/>
</dbReference>
<dbReference type="GO" id="GO:0047429">
    <property type="term" value="F:nucleoside triphosphate diphosphatase activity"/>
    <property type="evidence" value="ECO:0007669"/>
    <property type="project" value="TreeGrafter"/>
</dbReference>
<keyword evidence="3" id="KW-1185">Reference proteome</keyword>
<dbReference type="GO" id="GO:0046061">
    <property type="term" value="P:dATP catabolic process"/>
    <property type="evidence" value="ECO:0007669"/>
    <property type="project" value="TreeGrafter"/>
</dbReference>
<dbReference type="CDD" id="cd11528">
    <property type="entry name" value="NTP-PPase_MazG_Nterm"/>
    <property type="match status" value="1"/>
</dbReference>
<dbReference type="GO" id="GO:0006950">
    <property type="term" value="P:response to stress"/>
    <property type="evidence" value="ECO:0007669"/>
    <property type="project" value="UniProtKB-ARBA"/>
</dbReference>
<name>A0A1H0A105_9ACTN</name>
<dbReference type="InterPro" id="IPR004518">
    <property type="entry name" value="MazG-like_dom"/>
</dbReference>
<dbReference type="GO" id="GO:0046081">
    <property type="term" value="P:dUTP catabolic process"/>
    <property type="evidence" value="ECO:0007669"/>
    <property type="project" value="TreeGrafter"/>
</dbReference>
<dbReference type="OrthoDB" id="9808939at2"/>
<dbReference type="GO" id="GO:0006203">
    <property type="term" value="P:dGTP catabolic process"/>
    <property type="evidence" value="ECO:0007669"/>
    <property type="project" value="TreeGrafter"/>
</dbReference>
<evidence type="ECO:0000313" key="2">
    <source>
        <dbReference type="EMBL" id="SDN26623.1"/>
    </source>
</evidence>
<feature type="domain" description="NTP pyrophosphohydrolase MazG-like" evidence="1">
    <location>
        <begin position="29"/>
        <end position="102"/>
    </location>
</feature>
<dbReference type="Gene3D" id="1.10.287.1080">
    <property type="entry name" value="MazG-like"/>
    <property type="match status" value="1"/>
</dbReference>
<proteinExistence type="predicted"/>
<dbReference type="GO" id="GO:0046052">
    <property type="term" value="P:UTP catabolic process"/>
    <property type="evidence" value="ECO:0007669"/>
    <property type="project" value="TreeGrafter"/>
</dbReference>
<sequence>MSEVGPEPLLDFLAVMRRLRAECPWKAEQTHRSLARYLLEETHETLEAIDTGDLDHLREELGDLLLQVYFHAVIAEETGAFTLDDVAREITEKMVRRNPHVFGPHVFGEAGRTRDAAAVNEAWEAIKATEKARTQVTDGLPPTLPALLYADKVLDRLARAGDAPLPTGDDLGDRLLALVAEARETGTDPEQSLRDAVRRVVAQARPNV</sequence>
<dbReference type="GO" id="GO:0046047">
    <property type="term" value="P:TTP catabolic process"/>
    <property type="evidence" value="ECO:0007669"/>
    <property type="project" value="TreeGrafter"/>
</dbReference>
<evidence type="ECO:0000259" key="1">
    <source>
        <dbReference type="Pfam" id="PF03819"/>
    </source>
</evidence>
<dbReference type="Pfam" id="PF03819">
    <property type="entry name" value="MazG"/>
    <property type="match status" value="1"/>
</dbReference>
<dbReference type="AlphaFoldDB" id="A0A1H0A105"/>
<keyword evidence="2" id="KW-0378">Hydrolase</keyword>
<gene>
    <name evidence="2" type="ORF">SAMN05192576_1887</name>
</gene>
<dbReference type="EMBL" id="FNIC01000002">
    <property type="protein sequence ID" value="SDN26623.1"/>
    <property type="molecule type" value="Genomic_DNA"/>
</dbReference>
<dbReference type="PANTHER" id="PTHR30522">
    <property type="entry name" value="NUCLEOSIDE TRIPHOSPHATE PYROPHOSPHOHYDROLASE"/>
    <property type="match status" value="1"/>
</dbReference>
<dbReference type="RefSeq" id="WP_091024018.1">
    <property type="nucleotide sequence ID" value="NZ_BKAE01000022.1"/>
</dbReference>